<dbReference type="SUPFAM" id="SSF48403">
    <property type="entry name" value="Ankyrin repeat"/>
    <property type="match status" value="1"/>
</dbReference>
<dbReference type="AlphaFoldDB" id="A0A8J8SFA1"/>
<accession>A0A8J8SFA1</accession>
<feature type="domain" description="Peptidase M56" evidence="2">
    <location>
        <begin position="8"/>
        <end position="308"/>
    </location>
</feature>
<dbReference type="Gene3D" id="1.25.40.20">
    <property type="entry name" value="Ankyrin repeat-containing domain"/>
    <property type="match status" value="1"/>
</dbReference>
<dbReference type="CDD" id="cd07341">
    <property type="entry name" value="M56_BlaR1_MecR1_like"/>
    <property type="match status" value="1"/>
</dbReference>
<dbReference type="InterPro" id="IPR036770">
    <property type="entry name" value="Ankyrin_rpt-contain_sf"/>
</dbReference>
<feature type="transmembrane region" description="Helical" evidence="1">
    <location>
        <begin position="6"/>
        <end position="25"/>
    </location>
</feature>
<dbReference type="InterPro" id="IPR008756">
    <property type="entry name" value="Peptidase_M56"/>
</dbReference>
<feature type="transmembrane region" description="Helical" evidence="1">
    <location>
        <begin position="321"/>
        <end position="340"/>
    </location>
</feature>
<keyword evidence="1" id="KW-0812">Transmembrane</keyword>
<feature type="transmembrane region" description="Helical" evidence="1">
    <location>
        <begin position="37"/>
        <end position="53"/>
    </location>
</feature>
<dbReference type="RefSeq" id="WP_212696580.1">
    <property type="nucleotide sequence ID" value="NZ_CP058649.1"/>
</dbReference>
<sequence>MLGFITSLFEVSLGCSIVIVGLMLLSPMIQKHYGAKWKYWIWLLLALRLLLPFDTPILEGYDIELPKITMIRNSQAQQVSPFNAGQSGMPFQIVDSHIQKTTVNHQTLYTKSEPITIKEVLLYIWVGGMLLYMLYHLMAYRYMRHQVLRWSRPITNGCMLEEIDKVTTHMHITKHIPCYICEKVWTPMMIGFIKPVLLFPKGDYNKTQLHYIMKHEYMHYKRHDVWYKLLLLMVNGLHWFNPLVYIMRQHATKDIELCCDDDVVKGCTFEQRIQYGKTILASISEQQKYPMALCTYFNQGKKMVKDRLGGIINMKKRRNGMVLFGAFGICTLVISGLLTFDHVTAKQMDIDIMPEKKPVATTTDDTATDDTTIEDSHGEVDPVAMDRLTNAVLSNDIRYVKDVIEEGNLDLNIQDSKGRYPLAVTLIMTNCDMAKLLLHAGADPFVTTSDGETIYDQAMATDSKYFIEIFKQYGIHAKSEEVKDNEGGQHYFTTTTKEAVEFYIKALLESNYEAIYAISYGSEYHTDGQDIYDTIQIKSVKLLHGETRGNKAYYSLELDISDGGNSAFETGIFPRWLYLNKGEQGWYAEGLMTSGAPDDTWWESE</sequence>
<dbReference type="EMBL" id="CP058649">
    <property type="protein sequence ID" value="QUI21119.1"/>
    <property type="molecule type" value="Genomic_DNA"/>
</dbReference>
<dbReference type="InterPro" id="IPR052173">
    <property type="entry name" value="Beta-lactam_resp_regulator"/>
</dbReference>
<organism evidence="3 4">
    <name type="scientific">Vallitalea pronyensis</name>
    <dbReference type="NCBI Taxonomy" id="1348613"/>
    <lineage>
        <taxon>Bacteria</taxon>
        <taxon>Bacillati</taxon>
        <taxon>Bacillota</taxon>
        <taxon>Clostridia</taxon>
        <taxon>Lachnospirales</taxon>
        <taxon>Vallitaleaceae</taxon>
        <taxon>Vallitalea</taxon>
    </lineage>
</organism>
<gene>
    <name evidence="3" type="ORF">HZI73_01920</name>
</gene>
<name>A0A8J8SFA1_9FIRM</name>
<feature type="transmembrane region" description="Helical" evidence="1">
    <location>
        <begin position="120"/>
        <end position="140"/>
    </location>
</feature>
<keyword evidence="1" id="KW-1133">Transmembrane helix</keyword>
<keyword evidence="1" id="KW-0472">Membrane</keyword>
<reference evidence="3" key="1">
    <citation type="submission" date="2020-07" db="EMBL/GenBank/DDBJ databases">
        <title>Vallitalea pronyensis genome.</title>
        <authorList>
            <person name="Postec A."/>
        </authorList>
    </citation>
    <scope>NUCLEOTIDE SEQUENCE</scope>
    <source>
        <strain evidence="3">FatNI3</strain>
    </source>
</reference>
<dbReference type="KEGG" id="vpy:HZI73_01920"/>
<evidence type="ECO:0000259" key="2">
    <source>
        <dbReference type="Pfam" id="PF05569"/>
    </source>
</evidence>
<keyword evidence="4" id="KW-1185">Reference proteome</keyword>
<dbReference type="PANTHER" id="PTHR34978">
    <property type="entry name" value="POSSIBLE SENSOR-TRANSDUCER PROTEIN BLAR"/>
    <property type="match status" value="1"/>
</dbReference>
<evidence type="ECO:0000313" key="3">
    <source>
        <dbReference type="EMBL" id="QUI21119.1"/>
    </source>
</evidence>
<dbReference type="PANTHER" id="PTHR34978:SF3">
    <property type="entry name" value="SLR0241 PROTEIN"/>
    <property type="match status" value="1"/>
</dbReference>
<protein>
    <recommendedName>
        <fullName evidence="2">Peptidase M56 domain-containing protein</fullName>
    </recommendedName>
</protein>
<evidence type="ECO:0000256" key="1">
    <source>
        <dbReference type="SAM" id="Phobius"/>
    </source>
</evidence>
<dbReference type="Proteomes" id="UP000683246">
    <property type="component" value="Chromosome"/>
</dbReference>
<dbReference type="Pfam" id="PF05569">
    <property type="entry name" value="Peptidase_M56"/>
    <property type="match status" value="1"/>
</dbReference>
<evidence type="ECO:0000313" key="4">
    <source>
        <dbReference type="Proteomes" id="UP000683246"/>
    </source>
</evidence>
<proteinExistence type="predicted"/>